<keyword evidence="1" id="KW-1133">Transmembrane helix</keyword>
<organism evidence="2 3">
    <name type="scientific">Shackletoniella antarctica</name>
    <dbReference type="NCBI Taxonomy" id="268115"/>
    <lineage>
        <taxon>Bacteria</taxon>
        <taxon>Bacillati</taxon>
        <taxon>Cyanobacteriota</taxon>
        <taxon>Cyanophyceae</taxon>
        <taxon>Oculatellales</taxon>
        <taxon>Oculatellaceae</taxon>
        <taxon>Shackletoniella</taxon>
    </lineage>
</organism>
<evidence type="ECO:0000313" key="2">
    <source>
        <dbReference type="EMBL" id="PZO33599.1"/>
    </source>
</evidence>
<reference evidence="3" key="1">
    <citation type="submission" date="2018-04" db="EMBL/GenBank/DDBJ databases">
        <authorList>
            <person name="Cornet L."/>
        </authorList>
    </citation>
    <scope>NUCLEOTIDE SEQUENCE [LARGE SCALE GENOMIC DNA]</scope>
</reference>
<dbReference type="Proteomes" id="UP000249081">
    <property type="component" value="Unassembled WGS sequence"/>
</dbReference>
<dbReference type="EMBL" id="QBMN01000245">
    <property type="protein sequence ID" value="PZO33599.1"/>
    <property type="molecule type" value="Genomic_DNA"/>
</dbReference>
<sequence>MPALLDKLLHFGVGLAVGIAFWWVLERYARNGASTINPICFLIMLIWGASGLFFFRKLGIPILSGTLFYMAFPDWDIPLYQWTGFRLLIHRSWLFHSALIPMAALGGWAWVMQRSRLAAWQKSLANVVRDGAIGLSVGISAHLIWDALLSSTRRGFYIRGFNGATSYLWLFVNLGMGIGIPLLIAWSMRSNRQPNHSES</sequence>
<protein>
    <submittedName>
        <fullName evidence="2">Uncharacterized protein</fullName>
    </submittedName>
</protein>
<evidence type="ECO:0000256" key="1">
    <source>
        <dbReference type="SAM" id="Phobius"/>
    </source>
</evidence>
<keyword evidence="1" id="KW-0812">Transmembrane</keyword>
<gene>
    <name evidence="2" type="ORF">DCF17_21700</name>
</gene>
<feature type="transmembrane region" description="Helical" evidence="1">
    <location>
        <begin position="93"/>
        <end position="112"/>
    </location>
</feature>
<feature type="transmembrane region" description="Helical" evidence="1">
    <location>
        <begin position="124"/>
        <end position="145"/>
    </location>
</feature>
<accession>A0A2W4VV82</accession>
<proteinExistence type="predicted"/>
<reference evidence="2 3" key="2">
    <citation type="submission" date="2018-06" db="EMBL/GenBank/DDBJ databases">
        <title>Metagenomic assembly of (sub)arctic Cyanobacteria and their associated microbiome from non-axenic cultures.</title>
        <authorList>
            <person name="Baurain D."/>
        </authorList>
    </citation>
    <scope>NUCLEOTIDE SEQUENCE [LARGE SCALE GENOMIC DNA]</scope>
    <source>
        <strain evidence="2">ULC041bin1</strain>
    </source>
</reference>
<comment type="caution">
    <text evidence="2">The sequence shown here is derived from an EMBL/GenBank/DDBJ whole genome shotgun (WGS) entry which is preliminary data.</text>
</comment>
<feature type="transmembrane region" description="Helical" evidence="1">
    <location>
        <begin position="36"/>
        <end position="55"/>
    </location>
</feature>
<evidence type="ECO:0000313" key="3">
    <source>
        <dbReference type="Proteomes" id="UP000249081"/>
    </source>
</evidence>
<feature type="transmembrane region" description="Helical" evidence="1">
    <location>
        <begin position="7"/>
        <end position="24"/>
    </location>
</feature>
<dbReference type="AlphaFoldDB" id="A0A2W4VV82"/>
<feature type="transmembrane region" description="Helical" evidence="1">
    <location>
        <begin position="165"/>
        <end position="186"/>
    </location>
</feature>
<keyword evidence="1" id="KW-0472">Membrane</keyword>
<name>A0A2W4VV82_9CYAN</name>